<protein>
    <submittedName>
        <fullName evidence="2">Uncharacterized protein</fullName>
    </submittedName>
</protein>
<keyword evidence="1" id="KW-1133">Transmembrane helix</keyword>
<comment type="caution">
    <text evidence="2">The sequence shown here is derived from an EMBL/GenBank/DDBJ whole genome shotgun (WGS) entry which is preliminary data.</text>
</comment>
<dbReference type="Proteomes" id="UP000276133">
    <property type="component" value="Unassembled WGS sequence"/>
</dbReference>
<accession>A0A3M7R684</accession>
<dbReference type="EMBL" id="REGN01004117">
    <property type="protein sequence ID" value="RNA19056.1"/>
    <property type="molecule type" value="Genomic_DNA"/>
</dbReference>
<evidence type="ECO:0000313" key="3">
    <source>
        <dbReference type="Proteomes" id="UP000276133"/>
    </source>
</evidence>
<organism evidence="2 3">
    <name type="scientific">Brachionus plicatilis</name>
    <name type="common">Marine rotifer</name>
    <name type="synonym">Brachionus muelleri</name>
    <dbReference type="NCBI Taxonomy" id="10195"/>
    <lineage>
        <taxon>Eukaryota</taxon>
        <taxon>Metazoa</taxon>
        <taxon>Spiralia</taxon>
        <taxon>Gnathifera</taxon>
        <taxon>Rotifera</taxon>
        <taxon>Eurotatoria</taxon>
        <taxon>Monogononta</taxon>
        <taxon>Pseudotrocha</taxon>
        <taxon>Ploima</taxon>
        <taxon>Brachionidae</taxon>
        <taxon>Brachionus</taxon>
    </lineage>
</organism>
<keyword evidence="1" id="KW-0472">Membrane</keyword>
<evidence type="ECO:0000313" key="2">
    <source>
        <dbReference type="EMBL" id="RNA19056.1"/>
    </source>
</evidence>
<evidence type="ECO:0000256" key="1">
    <source>
        <dbReference type="SAM" id="Phobius"/>
    </source>
</evidence>
<dbReference type="AlphaFoldDB" id="A0A3M7R684"/>
<gene>
    <name evidence="2" type="ORF">BpHYR1_028243</name>
</gene>
<feature type="transmembrane region" description="Helical" evidence="1">
    <location>
        <begin position="6"/>
        <end position="29"/>
    </location>
</feature>
<name>A0A3M7R684_BRAPC</name>
<reference evidence="2 3" key="1">
    <citation type="journal article" date="2018" name="Sci. Rep.">
        <title>Genomic signatures of local adaptation to the degree of environmental predictability in rotifers.</title>
        <authorList>
            <person name="Franch-Gras L."/>
            <person name="Hahn C."/>
            <person name="Garcia-Roger E.M."/>
            <person name="Carmona M.J."/>
            <person name="Serra M."/>
            <person name="Gomez A."/>
        </authorList>
    </citation>
    <scope>NUCLEOTIDE SEQUENCE [LARGE SCALE GENOMIC DNA]</scope>
    <source>
        <strain evidence="2">HYR1</strain>
    </source>
</reference>
<sequence>MNSEYLILILFEPINNVLSFCPNVFYLFLKYYINDGNILEQQTVDYLCLPSNTIFLFQHTNNVGIVD</sequence>
<proteinExistence type="predicted"/>
<keyword evidence="1" id="KW-0812">Transmembrane</keyword>
<keyword evidence="3" id="KW-1185">Reference proteome</keyword>